<proteinExistence type="predicted"/>
<dbReference type="Proteomes" id="UP000226106">
    <property type="component" value="Unassembled WGS sequence"/>
</dbReference>
<sequence>MTKLKKKKNYYKAGELVTLKETKETVKVKDVNLTSYEATVTFKDGKEKVVKLWDIRKLPIRKDSHKDTVLFARVREDAIIPTKRDEDAGFDLYANLETARVVQEGEEQVHVRELLLPKGRPTLVPTGIATSMLPKYYMNLKHERGSTGKVGMNILSGVVDSGYRGEIFINIVPLYKDIVLTSAVTEVEEHENMILYPYNKAIAQATIEYVPPVRVKEISFEELKAIPSERGEGKLGSSGK</sequence>
<protein>
    <submittedName>
        <fullName evidence="2">dUTP diphosphatase</fullName>
    </submittedName>
</protein>
<comment type="caution">
    <text evidence="2">The sequence shown here is derived from an EMBL/GenBank/DDBJ whole genome shotgun (WGS) entry which is preliminary data.</text>
</comment>
<reference evidence="2 3" key="1">
    <citation type="submission" date="2017-09" db="EMBL/GenBank/DDBJ databases">
        <title>Large-scale bioinformatics analysis of Bacillus genomes uncovers conserved roles of natural products in bacterial physiology.</title>
        <authorList>
            <consortium name="Agbiome Team Llc"/>
            <person name="Bleich R.M."/>
            <person name="Grubbs K.J."/>
            <person name="Santa Maria K.C."/>
            <person name="Allen S.E."/>
            <person name="Farag S."/>
            <person name="Shank E.A."/>
            <person name="Bowers A."/>
        </authorList>
    </citation>
    <scope>NUCLEOTIDE SEQUENCE [LARGE SCALE GENOMIC DNA]</scope>
    <source>
        <strain evidence="2 3">AFS065400</strain>
    </source>
</reference>
<dbReference type="GO" id="GO:0006226">
    <property type="term" value="P:dUMP biosynthetic process"/>
    <property type="evidence" value="ECO:0007669"/>
    <property type="project" value="InterPro"/>
</dbReference>
<gene>
    <name evidence="2" type="ORF">COK72_02225</name>
</gene>
<organism evidence="2 3">
    <name type="scientific">Bacillus thuringiensis</name>
    <dbReference type="NCBI Taxonomy" id="1428"/>
    <lineage>
        <taxon>Bacteria</taxon>
        <taxon>Bacillati</taxon>
        <taxon>Bacillota</taxon>
        <taxon>Bacilli</taxon>
        <taxon>Bacillales</taxon>
        <taxon>Bacillaceae</taxon>
        <taxon>Bacillus</taxon>
        <taxon>Bacillus cereus group</taxon>
    </lineage>
</organism>
<name>A0A9X7FXZ2_BACTU</name>
<comment type="catalytic activity">
    <reaction evidence="1">
        <text>dUTP + H2O = dUMP + diphosphate + H(+)</text>
        <dbReference type="Rhea" id="RHEA:10248"/>
        <dbReference type="ChEBI" id="CHEBI:15377"/>
        <dbReference type="ChEBI" id="CHEBI:15378"/>
        <dbReference type="ChEBI" id="CHEBI:33019"/>
        <dbReference type="ChEBI" id="CHEBI:61555"/>
        <dbReference type="ChEBI" id="CHEBI:246422"/>
        <dbReference type="EC" id="3.6.1.23"/>
    </reaction>
</comment>
<dbReference type="GO" id="GO:0000287">
    <property type="term" value="F:magnesium ion binding"/>
    <property type="evidence" value="ECO:0007669"/>
    <property type="project" value="InterPro"/>
</dbReference>
<dbReference type="EMBL" id="NVCO01000007">
    <property type="protein sequence ID" value="PFT50845.1"/>
    <property type="molecule type" value="Genomic_DNA"/>
</dbReference>
<dbReference type="GO" id="GO:0046081">
    <property type="term" value="P:dUTP catabolic process"/>
    <property type="evidence" value="ECO:0007669"/>
    <property type="project" value="InterPro"/>
</dbReference>
<dbReference type="InterPro" id="IPR036157">
    <property type="entry name" value="dUTPase-like_sf"/>
</dbReference>
<dbReference type="GO" id="GO:0004170">
    <property type="term" value="F:dUTP diphosphatase activity"/>
    <property type="evidence" value="ECO:0007669"/>
    <property type="project" value="UniProtKB-EC"/>
</dbReference>
<dbReference type="PANTHER" id="PTHR11241:SF0">
    <property type="entry name" value="DEOXYURIDINE 5'-TRIPHOSPHATE NUCLEOTIDOHYDROLASE"/>
    <property type="match status" value="1"/>
</dbReference>
<dbReference type="RefSeq" id="WP_098640133.1">
    <property type="nucleotide sequence ID" value="NZ_NVCO01000007.1"/>
</dbReference>
<dbReference type="InterPro" id="IPR008181">
    <property type="entry name" value="dUTPase"/>
</dbReference>
<dbReference type="SUPFAM" id="SSF51283">
    <property type="entry name" value="dUTPase-like"/>
    <property type="match status" value="1"/>
</dbReference>
<evidence type="ECO:0000256" key="1">
    <source>
        <dbReference type="ARBA" id="ARBA00047686"/>
    </source>
</evidence>
<dbReference type="PANTHER" id="PTHR11241">
    <property type="entry name" value="DEOXYURIDINE 5'-TRIPHOSPHATE NUCLEOTIDOHYDROLASE"/>
    <property type="match status" value="1"/>
</dbReference>
<evidence type="ECO:0000313" key="3">
    <source>
        <dbReference type="Proteomes" id="UP000226106"/>
    </source>
</evidence>
<dbReference type="AlphaFoldDB" id="A0A9X7FXZ2"/>
<evidence type="ECO:0000313" key="2">
    <source>
        <dbReference type="EMBL" id="PFT50845.1"/>
    </source>
</evidence>
<accession>A0A9X7FXZ2</accession>
<dbReference type="Gene3D" id="2.70.40.10">
    <property type="match status" value="1"/>
</dbReference>